<evidence type="ECO:0000313" key="2">
    <source>
        <dbReference type="EMBL" id="MQY03926.1"/>
    </source>
</evidence>
<keyword evidence="3" id="KW-1185">Reference proteome</keyword>
<dbReference type="EMBL" id="WEGH01000001">
    <property type="protein sequence ID" value="MQY03926.1"/>
    <property type="molecule type" value="Genomic_DNA"/>
</dbReference>
<name>A0A7K0BSB5_9ACTN</name>
<dbReference type="InterPro" id="IPR004879">
    <property type="entry name" value="Ssp411-like_TRX"/>
</dbReference>
<evidence type="ECO:0000313" key="3">
    <source>
        <dbReference type="Proteomes" id="UP000487268"/>
    </source>
</evidence>
<dbReference type="InterPro" id="IPR036249">
    <property type="entry name" value="Thioredoxin-like_sf"/>
</dbReference>
<accession>A0A7K0BSB5</accession>
<dbReference type="Proteomes" id="UP000487268">
    <property type="component" value="Unassembled WGS sequence"/>
</dbReference>
<dbReference type="GO" id="GO:0005975">
    <property type="term" value="P:carbohydrate metabolic process"/>
    <property type="evidence" value="ECO:0007669"/>
    <property type="project" value="InterPro"/>
</dbReference>
<dbReference type="PANTHER" id="PTHR42899:SF1">
    <property type="entry name" value="SPERMATOGENESIS-ASSOCIATED PROTEIN 20"/>
    <property type="match status" value="1"/>
</dbReference>
<dbReference type="PIRSF" id="PIRSF006402">
    <property type="entry name" value="UCP006402_thioredoxin"/>
    <property type="match status" value="1"/>
</dbReference>
<organism evidence="2 3">
    <name type="scientific">Actinomadura macrotermitis</name>
    <dbReference type="NCBI Taxonomy" id="2585200"/>
    <lineage>
        <taxon>Bacteria</taxon>
        <taxon>Bacillati</taxon>
        <taxon>Actinomycetota</taxon>
        <taxon>Actinomycetes</taxon>
        <taxon>Streptosporangiales</taxon>
        <taxon>Thermomonosporaceae</taxon>
        <taxon>Actinomadura</taxon>
    </lineage>
</organism>
<comment type="caution">
    <text evidence="2">The sequence shown here is derived from an EMBL/GenBank/DDBJ whole genome shotgun (WGS) entry which is preliminary data.</text>
</comment>
<dbReference type="OrthoDB" id="9762614at2"/>
<evidence type="ECO:0000259" key="1">
    <source>
        <dbReference type="Pfam" id="PF03190"/>
    </source>
</evidence>
<reference evidence="2 3" key="1">
    <citation type="submission" date="2019-10" db="EMBL/GenBank/DDBJ databases">
        <title>Actinomadura rubteroloni sp. nov. and Actinomadura macrotermitis sp. nov., isolated from the gut of fungus growing-termite Macrotermes natalensis.</title>
        <authorList>
            <person name="Benndorf R."/>
            <person name="Martin K."/>
            <person name="Kuefner M."/>
            <person name="De Beer W."/>
            <person name="Kaster A.-K."/>
            <person name="Vollmers J."/>
            <person name="Poulsen M."/>
            <person name="Beemelmanns C."/>
        </authorList>
    </citation>
    <scope>NUCLEOTIDE SEQUENCE [LARGE SCALE GENOMIC DNA]</scope>
    <source>
        <strain evidence="2 3">RB68</strain>
    </source>
</reference>
<gene>
    <name evidence="2" type="ORF">ACRB68_19720</name>
</gene>
<protein>
    <recommendedName>
        <fullName evidence="1">Spermatogenesis-associated protein 20-like TRX domain-containing protein</fullName>
    </recommendedName>
</protein>
<dbReference type="SUPFAM" id="SSF52833">
    <property type="entry name" value="Thioredoxin-like"/>
    <property type="match status" value="1"/>
</dbReference>
<dbReference type="CDD" id="cd02955">
    <property type="entry name" value="SSP411"/>
    <property type="match status" value="1"/>
</dbReference>
<dbReference type="RefSeq" id="WP_153531780.1">
    <property type="nucleotide sequence ID" value="NZ_WEGH01000001.1"/>
</dbReference>
<sequence>MNRLKDATSPYLLQHADNPVHWWEWSDAAFAEARRRDVPVLLSVGYAACHWCHVMAHESFEDDATARMMNEMFVNIKVDREERPDIDAVYMEATQAMTGQGGWPMTVFMTPEGHPFYCGTYFPRAQFQALLQGVHKAWAEQRDEVVGQGQKVVEALTSRGGVPGGDGPPGAERLAAAVRALAGSYDVARGGFGGAPKFPPSMALEFLLRHHARTGDAEALAMAGHTLEAMARGGMYDQLGGGFARYSVDAEWVVPHFEKMLYDNALLARVYAHWWRLTGDPLGRRIALETCDWMLRDLRTPQGGLASALDADSEGVEGKFYVWTPEQLQEVLGDDAGWAAGLFEVTGTFEHGSSVLQLLRDPDDPERYERVRAALLAARELRVPPARDDKVVAAWNGLAVAALAECGALFDRPDLVVAAEEVAALLGEAHLRDGRLLRTSKDGVAGGNAGVLEDYADVAEGLLALHAVTGDAVHVVTAGALLDVVLERFGDGAGGFYDTADDAERLFRRPQDPTDNATPSGQFAAAGALLSYAALTGSMRHRDAAGAALAPAGLLAEQHARFAGWGLAVAEAWAAGPLEIAVVGGRGDERTRALHQAALLAVSPGAVVSVGEPGAAGVPLLAGRGPVDGAPAAYVCRDFACRLPVMSPADLTAELRR</sequence>
<dbReference type="Gene3D" id="3.40.30.10">
    <property type="entry name" value="Glutaredoxin"/>
    <property type="match status" value="1"/>
</dbReference>
<dbReference type="Gene3D" id="1.50.10.10">
    <property type="match status" value="1"/>
</dbReference>
<dbReference type="InterPro" id="IPR024705">
    <property type="entry name" value="Ssp411"/>
</dbReference>
<dbReference type="InterPro" id="IPR012341">
    <property type="entry name" value="6hp_glycosidase-like_sf"/>
</dbReference>
<dbReference type="SUPFAM" id="SSF48208">
    <property type="entry name" value="Six-hairpin glycosidases"/>
    <property type="match status" value="1"/>
</dbReference>
<dbReference type="PANTHER" id="PTHR42899">
    <property type="entry name" value="SPERMATOGENESIS-ASSOCIATED PROTEIN 20"/>
    <property type="match status" value="1"/>
</dbReference>
<proteinExistence type="predicted"/>
<dbReference type="AlphaFoldDB" id="A0A7K0BSB5"/>
<feature type="domain" description="Spermatogenesis-associated protein 20-like TRX" evidence="1">
    <location>
        <begin position="1"/>
        <end position="156"/>
    </location>
</feature>
<dbReference type="Pfam" id="PF03190">
    <property type="entry name" value="Thioredox_DsbH"/>
    <property type="match status" value="1"/>
</dbReference>
<dbReference type="InterPro" id="IPR008928">
    <property type="entry name" value="6-hairpin_glycosidase_sf"/>
</dbReference>